<proteinExistence type="predicted"/>
<evidence type="ECO:0008006" key="3">
    <source>
        <dbReference type="Google" id="ProtNLM"/>
    </source>
</evidence>
<keyword evidence="2" id="KW-1185">Reference proteome</keyword>
<reference evidence="1 2" key="1">
    <citation type="journal article" date="2013" name="BMC Microbiol.">
        <title>Identification of the type II cytochrome c maturation pathway in anammox bacteria by comparative genomics.</title>
        <authorList>
            <person name="Ferousi C."/>
            <person name="Speth D.R."/>
            <person name="Reimann J."/>
            <person name="Op den Camp H.J."/>
            <person name="Allen J.W."/>
            <person name="Keltjens J.T."/>
            <person name="Jetten M.S."/>
        </authorList>
    </citation>
    <scope>NUCLEOTIDE SEQUENCE [LARGE SCALE GENOMIC DNA]</scope>
    <source>
        <strain evidence="1">RU1</strain>
    </source>
</reference>
<protein>
    <recommendedName>
        <fullName evidence="3">Lipoprotein</fullName>
    </recommendedName>
</protein>
<dbReference type="Proteomes" id="UP000034954">
    <property type="component" value="Unassembled WGS sequence"/>
</dbReference>
<evidence type="ECO:0000313" key="1">
    <source>
        <dbReference type="EMBL" id="KKO18330.1"/>
    </source>
</evidence>
<dbReference type="EMBL" id="LAQJ01000281">
    <property type="protein sequence ID" value="KKO18330.1"/>
    <property type="molecule type" value="Genomic_DNA"/>
</dbReference>
<accession>A0A0M2URR0</accession>
<dbReference type="AlphaFoldDB" id="A0A0M2URR0"/>
<comment type="caution">
    <text evidence="1">The sequence shown here is derived from an EMBL/GenBank/DDBJ whole genome shotgun (WGS) entry which is preliminary data.</text>
</comment>
<sequence length="159" mass="17925">MKPKRLQSITSSGILLSIAVFAVFFTGCTPGRLGLRNMTAVSRYFDADVNTVWNAVDQAMTGIQVEIKDMEKGLLRTQWIKGWSTTKSTGLITGGEWQERYRLTIQVTGEQAKTYVSMQAQLEEKAPGGSRAYRWNRTVSDGTIERDYLQRIEKILNVP</sequence>
<dbReference type="PROSITE" id="PS51257">
    <property type="entry name" value="PROKAR_LIPOPROTEIN"/>
    <property type="match status" value="1"/>
</dbReference>
<organism evidence="1 2">
    <name type="scientific">Candidatus Brocadia fulgida</name>
    <dbReference type="NCBI Taxonomy" id="380242"/>
    <lineage>
        <taxon>Bacteria</taxon>
        <taxon>Pseudomonadati</taxon>
        <taxon>Planctomycetota</taxon>
        <taxon>Candidatus Brocadiia</taxon>
        <taxon>Candidatus Brocadiales</taxon>
        <taxon>Candidatus Brocadiaceae</taxon>
        <taxon>Candidatus Brocadia</taxon>
    </lineage>
</organism>
<evidence type="ECO:0000313" key="2">
    <source>
        <dbReference type="Proteomes" id="UP000034954"/>
    </source>
</evidence>
<gene>
    <name evidence="1" type="ORF">BROFUL_02987</name>
</gene>
<name>A0A0M2URR0_9BACT</name>